<name>A0A212JC95_9DELT</name>
<proteinExistence type="predicted"/>
<dbReference type="Pfam" id="PF19842">
    <property type="entry name" value="YqeC"/>
    <property type="match status" value="1"/>
</dbReference>
<dbReference type="EMBL" id="FLUQ01000001">
    <property type="protein sequence ID" value="SBV96865.1"/>
    <property type="molecule type" value="Genomic_DNA"/>
</dbReference>
<dbReference type="AlphaFoldDB" id="A0A212JC95"/>
<sequence>MHGFPVSLEAEQGVASPGLLCLTGGGGKTTLLFALGRAFAAAGQRVLGTTTTRMYRPSSIPGLTVTFPDNPEGISVPANGFVFAAKNPPPDGDPAKVHGYAPEVIDELHRRGAASRIIVEADGAAGRPLKAPADHEPVIPATTGAVIAVIGLSCFCKPFSAAAVFRPERVSAITGLSPEDAITPGAVVALITHREGLFKNTPPQALRLLFCNQADLPGTHEPMRALAGILAGEHPGFLHGLYAGSLQQEGLLCRRLIPA</sequence>
<gene>
    <name evidence="1" type="ORF">KL86DPRO_11117</name>
</gene>
<evidence type="ECO:0008006" key="2">
    <source>
        <dbReference type="Google" id="ProtNLM"/>
    </source>
</evidence>
<evidence type="ECO:0000313" key="1">
    <source>
        <dbReference type="EMBL" id="SBV96865.1"/>
    </source>
</evidence>
<protein>
    <recommendedName>
        <fullName evidence="2">Selenium-dependent hydroxylase accessory protein YqeC</fullName>
    </recommendedName>
</protein>
<reference evidence="1" key="1">
    <citation type="submission" date="2016-04" db="EMBL/GenBank/DDBJ databases">
        <authorList>
            <person name="Evans L.H."/>
            <person name="Alamgir A."/>
            <person name="Owens N."/>
            <person name="Weber N.D."/>
            <person name="Virtaneva K."/>
            <person name="Barbian K."/>
            <person name="Babar A."/>
            <person name="Rosenke K."/>
        </authorList>
    </citation>
    <scope>NUCLEOTIDE SEQUENCE</scope>
    <source>
        <strain evidence="1">86</strain>
    </source>
</reference>
<accession>A0A212JC95</accession>
<organism evidence="1">
    <name type="scientific">uncultured delta proteobacterium</name>
    <dbReference type="NCBI Taxonomy" id="34034"/>
    <lineage>
        <taxon>Bacteria</taxon>
        <taxon>Deltaproteobacteria</taxon>
        <taxon>environmental samples</taxon>
    </lineage>
</organism>
<dbReference type="NCBIfam" id="TIGR03172">
    <property type="entry name" value="selenium cofactor biosynthesis protein YqeC"/>
    <property type="match status" value="1"/>
</dbReference>
<dbReference type="InterPro" id="IPR017587">
    <property type="entry name" value="YqeC"/>
</dbReference>